<organism evidence="6 7">
    <name type="scientific">Friedmanniomyces endolithicus</name>
    <dbReference type="NCBI Taxonomy" id="329885"/>
    <lineage>
        <taxon>Eukaryota</taxon>
        <taxon>Fungi</taxon>
        <taxon>Dikarya</taxon>
        <taxon>Ascomycota</taxon>
        <taxon>Pezizomycotina</taxon>
        <taxon>Dothideomycetes</taxon>
        <taxon>Dothideomycetidae</taxon>
        <taxon>Mycosphaerellales</taxon>
        <taxon>Teratosphaeriaceae</taxon>
        <taxon>Friedmanniomyces</taxon>
    </lineage>
</organism>
<dbReference type="Gene3D" id="4.10.240.10">
    <property type="entry name" value="Zn(2)-C6 fungal-type DNA-binding domain"/>
    <property type="match status" value="1"/>
</dbReference>
<dbReference type="Pfam" id="PF04082">
    <property type="entry name" value="Fungal_trans"/>
    <property type="match status" value="1"/>
</dbReference>
<reference evidence="6 7" key="1">
    <citation type="submission" date="2017-03" db="EMBL/GenBank/DDBJ databases">
        <title>Genomes of endolithic fungi from Antarctica.</title>
        <authorList>
            <person name="Coleine C."/>
            <person name="Masonjones S."/>
            <person name="Stajich J.E."/>
        </authorList>
    </citation>
    <scope>NUCLEOTIDE SEQUENCE [LARGE SCALE GENOMIC DNA]</scope>
    <source>
        <strain evidence="6 7">CCFEE 5311</strain>
    </source>
</reference>
<name>A0A4U0UKH7_9PEZI</name>
<dbReference type="SMART" id="SM00066">
    <property type="entry name" value="GAL4"/>
    <property type="match status" value="1"/>
</dbReference>
<dbReference type="PANTHER" id="PTHR31001">
    <property type="entry name" value="UNCHARACTERIZED TRANSCRIPTIONAL REGULATORY PROTEIN"/>
    <property type="match status" value="1"/>
</dbReference>
<dbReference type="GO" id="GO:0005634">
    <property type="term" value="C:nucleus"/>
    <property type="evidence" value="ECO:0007669"/>
    <property type="project" value="UniProtKB-SubCell"/>
</dbReference>
<dbReference type="PROSITE" id="PS00463">
    <property type="entry name" value="ZN2_CY6_FUNGAL_1"/>
    <property type="match status" value="1"/>
</dbReference>
<dbReference type="SUPFAM" id="SSF57701">
    <property type="entry name" value="Zn2/Cys6 DNA-binding domain"/>
    <property type="match status" value="1"/>
</dbReference>
<dbReference type="GO" id="GO:0000981">
    <property type="term" value="F:DNA-binding transcription factor activity, RNA polymerase II-specific"/>
    <property type="evidence" value="ECO:0007669"/>
    <property type="project" value="InterPro"/>
</dbReference>
<gene>
    <name evidence="6" type="ORF">B0A54_12860</name>
</gene>
<proteinExistence type="predicted"/>
<dbReference type="Pfam" id="PF00172">
    <property type="entry name" value="Zn_clus"/>
    <property type="match status" value="1"/>
</dbReference>
<evidence type="ECO:0000256" key="1">
    <source>
        <dbReference type="ARBA" id="ARBA00004123"/>
    </source>
</evidence>
<evidence type="ECO:0000313" key="7">
    <source>
        <dbReference type="Proteomes" id="UP000310066"/>
    </source>
</evidence>
<dbReference type="EMBL" id="NAJP01000062">
    <property type="protein sequence ID" value="TKA36230.1"/>
    <property type="molecule type" value="Genomic_DNA"/>
</dbReference>
<protein>
    <recommendedName>
        <fullName evidence="5">Zn(2)-C6 fungal-type domain-containing protein</fullName>
    </recommendedName>
</protein>
<evidence type="ECO:0000256" key="4">
    <source>
        <dbReference type="SAM" id="MobiDB-lite"/>
    </source>
</evidence>
<dbReference type="PROSITE" id="PS50048">
    <property type="entry name" value="ZN2_CY6_FUNGAL_2"/>
    <property type="match status" value="1"/>
</dbReference>
<dbReference type="CDD" id="cd00067">
    <property type="entry name" value="GAL4"/>
    <property type="match status" value="1"/>
</dbReference>
<feature type="region of interest" description="Disordered" evidence="4">
    <location>
        <begin position="807"/>
        <end position="869"/>
    </location>
</feature>
<evidence type="ECO:0000313" key="6">
    <source>
        <dbReference type="EMBL" id="TKA36230.1"/>
    </source>
</evidence>
<feature type="region of interest" description="Disordered" evidence="4">
    <location>
        <begin position="638"/>
        <end position="674"/>
    </location>
</feature>
<sequence length="869" mass="97021">MAASYGGYDAATPVPEPVEHTVAGLRRASQTRQLLSCTKCRERKVKCDRIKPCSACAARGHPKECKFVVEEGNDYTPIQQSYEIRQLRQENLRLKERLQAARLPLSDDDVEDGKGTTYSRATGRQRRFKTGERIDNLYFGTPGLVNIVDDFASLRMGNHSLPHTMPKPRQTYGLGREMYALTESIHPFPVFANWTGENALTALVELLPESEELFDILAMFQRRAQSCSFPHTPDEVTKKEVERFLSNKNANARKYPDMLALLFATLATGLQMGEHDRHGGQWVEGSMEKTMVRANVYLAASMQALVESKYMQQPTLLGIQAMVIMGPYLTNSGRFLDAWTLFGTTIRMAHSIGLHRDPQLLDPSPSLRESMVRRTLWWWMLHMDQHYSVTLGRPLGISGYGDCPPPEPLTTDPIILRLGQFVDHFTVLARQILGSDGVMGVPKIDEFTDKLVQLWDTMPESLQFNESWSRPETVLPDWPLEVTSATLFVKVQSFLILLNRQRVEQTQSATGKSPPNGIIMPGSYSLGMYGANDNLLHRAAVRGRDLVINSSISILQTFLFFHHRNPAVLTCWTMGQQAFNASMILLIDAWETDNTVNQWWVDEAFAVFVGLDNKGVHTLAKLAVQRISDGVAQLGLRRKERTEQASASRRSSAQHNHQHQAQPQQQHQLQQPQLQLDTASMADWSADAVMGTTSMFLLEDPGLQSYVQPPFQPLGWRLAGGGDGITTSSPLSQYYPSNPPTVAPSPTPAMINVSNVTAAPFPVVISPFSVPATNSPYAVGLQHRMPTMHRRSTFQQQQQLHELPLGGSYTTTKQQSAFTPINPGSVEHMSPQIQQLRGVARHSQSSASSPRGIHKLDRVPGGRAQARRK</sequence>
<comment type="subcellular location">
    <subcellularLocation>
        <location evidence="1">Nucleus</location>
    </subcellularLocation>
</comment>
<dbReference type="PANTHER" id="PTHR31001:SF88">
    <property type="entry name" value="TRANSCRIPTION FACTOR PDR3"/>
    <property type="match status" value="1"/>
</dbReference>
<dbReference type="InterPro" id="IPR007219">
    <property type="entry name" value="XnlR_reg_dom"/>
</dbReference>
<dbReference type="GO" id="GO:0006351">
    <property type="term" value="P:DNA-templated transcription"/>
    <property type="evidence" value="ECO:0007669"/>
    <property type="project" value="InterPro"/>
</dbReference>
<evidence type="ECO:0000256" key="3">
    <source>
        <dbReference type="ARBA" id="ARBA00023242"/>
    </source>
</evidence>
<dbReference type="InterPro" id="IPR050613">
    <property type="entry name" value="Sec_Metabolite_Reg"/>
</dbReference>
<evidence type="ECO:0000256" key="2">
    <source>
        <dbReference type="ARBA" id="ARBA00022723"/>
    </source>
</evidence>
<feature type="compositionally biased region" description="Polar residues" evidence="4">
    <location>
        <begin position="808"/>
        <end position="819"/>
    </location>
</feature>
<keyword evidence="3" id="KW-0539">Nucleus</keyword>
<dbReference type="SMART" id="SM00906">
    <property type="entry name" value="Fungal_trans"/>
    <property type="match status" value="1"/>
</dbReference>
<feature type="domain" description="Zn(2)-C6 fungal-type" evidence="5">
    <location>
        <begin position="36"/>
        <end position="67"/>
    </location>
</feature>
<dbReference type="STRING" id="329885.A0A4U0UKH7"/>
<feature type="compositionally biased region" description="Low complexity" evidence="4">
    <location>
        <begin position="645"/>
        <end position="674"/>
    </location>
</feature>
<comment type="caution">
    <text evidence="6">The sequence shown here is derived from an EMBL/GenBank/DDBJ whole genome shotgun (WGS) entry which is preliminary data.</text>
</comment>
<dbReference type="GO" id="GO:0008270">
    <property type="term" value="F:zinc ion binding"/>
    <property type="evidence" value="ECO:0007669"/>
    <property type="project" value="InterPro"/>
</dbReference>
<accession>A0A4U0UKH7</accession>
<dbReference type="InterPro" id="IPR036864">
    <property type="entry name" value="Zn2-C6_fun-type_DNA-bd_sf"/>
</dbReference>
<dbReference type="GO" id="GO:0003677">
    <property type="term" value="F:DNA binding"/>
    <property type="evidence" value="ECO:0007669"/>
    <property type="project" value="InterPro"/>
</dbReference>
<dbReference type="AlphaFoldDB" id="A0A4U0UKH7"/>
<evidence type="ECO:0000259" key="5">
    <source>
        <dbReference type="PROSITE" id="PS50048"/>
    </source>
</evidence>
<dbReference type="CDD" id="cd12148">
    <property type="entry name" value="fungal_TF_MHR"/>
    <property type="match status" value="1"/>
</dbReference>
<dbReference type="InterPro" id="IPR001138">
    <property type="entry name" value="Zn2Cys6_DnaBD"/>
</dbReference>
<keyword evidence="2" id="KW-0479">Metal-binding</keyword>
<dbReference type="Proteomes" id="UP000310066">
    <property type="component" value="Unassembled WGS sequence"/>
</dbReference>
<dbReference type="OrthoDB" id="1747771at2759"/>